<dbReference type="Proteomes" id="UP000487350">
    <property type="component" value="Unassembled WGS sequence"/>
</dbReference>
<name>A0A844AT53_9BURK</name>
<keyword evidence="1" id="KW-1133">Transmembrane helix</keyword>
<dbReference type="Pfam" id="PF19447">
    <property type="entry name" value="DUF5985"/>
    <property type="match status" value="1"/>
</dbReference>
<dbReference type="OrthoDB" id="9806559at2"/>
<keyword evidence="3" id="KW-1185">Reference proteome</keyword>
<evidence type="ECO:0000256" key="1">
    <source>
        <dbReference type="SAM" id="Phobius"/>
    </source>
</evidence>
<organism evidence="2 3">
    <name type="scientific">Caenimonas koreensis DSM 17982</name>
    <dbReference type="NCBI Taxonomy" id="1121255"/>
    <lineage>
        <taxon>Bacteria</taxon>
        <taxon>Pseudomonadati</taxon>
        <taxon>Pseudomonadota</taxon>
        <taxon>Betaproteobacteria</taxon>
        <taxon>Burkholderiales</taxon>
        <taxon>Comamonadaceae</taxon>
        <taxon>Caenimonas</taxon>
    </lineage>
</organism>
<feature type="transmembrane region" description="Helical" evidence="1">
    <location>
        <begin position="6"/>
        <end position="24"/>
    </location>
</feature>
<reference evidence="2 3" key="1">
    <citation type="submission" date="2019-11" db="EMBL/GenBank/DDBJ databases">
        <title>Caenimonas koreensis gen. nov., sp. nov., isolated from activated sludge.</title>
        <authorList>
            <person name="Seung H.R."/>
        </authorList>
    </citation>
    <scope>NUCLEOTIDE SEQUENCE [LARGE SCALE GENOMIC DNA]</scope>
    <source>
        <strain evidence="2 3">EMB320</strain>
    </source>
</reference>
<feature type="transmembrane region" description="Helical" evidence="1">
    <location>
        <begin position="60"/>
        <end position="78"/>
    </location>
</feature>
<dbReference type="EMBL" id="WJBU01000008">
    <property type="protein sequence ID" value="MRD47515.1"/>
    <property type="molecule type" value="Genomic_DNA"/>
</dbReference>
<keyword evidence="1" id="KW-0472">Membrane</keyword>
<evidence type="ECO:0000313" key="3">
    <source>
        <dbReference type="Proteomes" id="UP000487350"/>
    </source>
</evidence>
<dbReference type="RefSeq" id="WP_153584833.1">
    <property type="nucleotide sequence ID" value="NZ_WJBU01000008.1"/>
</dbReference>
<protein>
    <submittedName>
        <fullName evidence="2">Uncharacterized protein</fullName>
    </submittedName>
</protein>
<accession>A0A844AT53</accession>
<feature type="transmembrane region" description="Helical" evidence="1">
    <location>
        <begin position="31"/>
        <end position="48"/>
    </location>
</feature>
<comment type="caution">
    <text evidence="2">The sequence shown here is derived from an EMBL/GenBank/DDBJ whole genome shotgun (WGS) entry which is preliminary data.</text>
</comment>
<keyword evidence="1" id="KW-0812">Transmembrane</keyword>
<dbReference type="AlphaFoldDB" id="A0A844AT53"/>
<sequence>MQSFLIGAIAATAFVAALIFFRFYRQTRDRFFIYFGVAFILEGVHRIPEAFHPGSSDDTPQVYLIRLLGYLLILYAIWQKNRNRP</sequence>
<evidence type="ECO:0000313" key="2">
    <source>
        <dbReference type="EMBL" id="MRD47515.1"/>
    </source>
</evidence>
<gene>
    <name evidence="2" type="ORF">GHT07_09515</name>
</gene>
<proteinExistence type="predicted"/>
<dbReference type="InterPro" id="IPR046027">
    <property type="entry name" value="DUF5985"/>
</dbReference>